<dbReference type="PROSITE" id="PS50883">
    <property type="entry name" value="EAL"/>
    <property type="match status" value="1"/>
</dbReference>
<dbReference type="PANTHER" id="PTHR33121:SF76">
    <property type="entry name" value="SIGNALING PROTEIN"/>
    <property type="match status" value="1"/>
</dbReference>
<proteinExistence type="predicted"/>
<dbReference type="Pfam" id="PF00563">
    <property type="entry name" value="EAL"/>
    <property type="match status" value="1"/>
</dbReference>
<dbReference type="CDD" id="cd01948">
    <property type="entry name" value="EAL"/>
    <property type="match status" value="1"/>
</dbReference>
<dbReference type="Proteomes" id="UP000199584">
    <property type="component" value="Unassembled WGS sequence"/>
</dbReference>
<protein>
    <submittedName>
        <fullName evidence="2">EAL domain, c-di-GMP-specific phosphodiesterase class I (Or its enzymatically inactive variant)</fullName>
    </submittedName>
</protein>
<dbReference type="STRING" id="39060.SAMN05660706_12553"/>
<dbReference type="AlphaFoldDB" id="A0A1I6E4T4"/>
<reference evidence="3" key="1">
    <citation type="submission" date="2016-10" db="EMBL/GenBank/DDBJ databases">
        <authorList>
            <person name="Varghese N."/>
            <person name="Submissions S."/>
        </authorList>
    </citation>
    <scope>NUCLEOTIDE SEQUENCE [LARGE SCALE GENOMIC DNA]</scope>
    <source>
        <strain evidence="3">DSM 3669</strain>
    </source>
</reference>
<dbReference type="InterPro" id="IPR050706">
    <property type="entry name" value="Cyclic-di-GMP_PDE-like"/>
</dbReference>
<dbReference type="SMART" id="SM00052">
    <property type="entry name" value="EAL"/>
    <property type="match status" value="1"/>
</dbReference>
<evidence type="ECO:0000313" key="2">
    <source>
        <dbReference type="EMBL" id="SFR12562.1"/>
    </source>
</evidence>
<evidence type="ECO:0000313" key="3">
    <source>
        <dbReference type="Proteomes" id="UP000199584"/>
    </source>
</evidence>
<dbReference type="Gene3D" id="3.20.20.450">
    <property type="entry name" value="EAL domain"/>
    <property type="match status" value="1"/>
</dbReference>
<accession>A0A1I6E4T4</accession>
<organism evidence="2 3">
    <name type="scientific">Desulfoscipio geothermicus DSM 3669</name>
    <dbReference type="NCBI Taxonomy" id="1121426"/>
    <lineage>
        <taxon>Bacteria</taxon>
        <taxon>Bacillati</taxon>
        <taxon>Bacillota</taxon>
        <taxon>Clostridia</taxon>
        <taxon>Eubacteriales</taxon>
        <taxon>Desulfallaceae</taxon>
        <taxon>Desulfoscipio</taxon>
    </lineage>
</organism>
<dbReference type="EMBL" id="FOYM01000025">
    <property type="protein sequence ID" value="SFR12562.1"/>
    <property type="molecule type" value="Genomic_DNA"/>
</dbReference>
<dbReference type="GO" id="GO:0071111">
    <property type="term" value="F:cyclic-guanylate-specific phosphodiesterase activity"/>
    <property type="evidence" value="ECO:0007669"/>
    <property type="project" value="InterPro"/>
</dbReference>
<gene>
    <name evidence="2" type="ORF">SAMN05660706_12553</name>
</gene>
<feature type="domain" description="EAL" evidence="1">
    <location>
        <begin position="1"/>
        <end position="247"/>
    </location>
</feature>
<sequence length="251" mass="28137">MKNSRYVLRQVIKKNLINTVFQPINDLLTTKIIGYEALTRGPGPYHSPKNLFHAAMRANLLQEMEMACFKNAVNSARYLPGLIFLNFNPSTVIAYYKEILHEIEQLRDRTVLELAETGLRDKDRDDLATIIQELRSKGIKIALDDIGSGDRDFSNICELPADYIKIDRVFIRGITKHKNGTAPHYVAGLNMLVELAGKLGCQVIAEGVETEMQLAGVKRAGINLVQGFYFSKPGPVEKWVTKTEKGVLAKC</sequence>
<evidence type="ECO:0000259" key="1">
    <source>
        <dbReference type="PROSITE" id="PS50883"/>
    </source>
</evidence>
<dbReference type="InterPro" id="IPR035919">
    <property type="entry name" value="EAL_sf"/>
</dbReference>
<keyword evidence="3" id="KW-1185">Reference proteome</keyword>
<name>A0A1I6E4T4_9FIRM</name>
<dbReference type="PANTHER" id="PTHR33121">
    <property type="entry name" value="CYCLIC DI-GMP PHOSPHODIESTERASE PDEF"/>
    <property type="match status" value="1"/>
</dbReference>
<dbReference type="InterPro" id="IPR001633">
    <property type="entry name" value="EAL_dom"/>
</dbReference>
<dbReference type="SUPFAM" id="SSF141868">
    <property type="entry name" value="EAL domain-like"/>
    <property type="match status" value="1"/>
</dbReference>
<dbReference type="RefSeq" id="WP_165608345.1">
    <property type="nucleotide sequence ID" value="NZ_FOYM01000025.1"/>
</dbReference>